<name>A0A8J5WAY0_ZIZPA</name>
<accession>A0A8J5WAY0</accession>
<reference evidence="2" key="1">
    <citation type="journal article" date="2021" name="bioRxiv">
        <title>Whole Genome Assembly and Annotation of Northern Wild Rice, Zizania palustris L., Supports a Whole Genome Duplication in the Zizania Genus.</title>
        <authorList>
            <person name="Haas M."/>
            <person name="Kono T."/>
            <person name="Macchietto M."/>
            <person name="Millas R."/>
            <person name="McGilp L."/>
            <person name="Shao M."/>
            <person name="Duquette J."/>
            <person name="Hirsch C.N."/>
            <person name="Kimball J."/>
        </authorList>
    </citation>
    <scope>NUCLEOTIDE SEQUENCE</scope>
    <source>
        <tissue evidence="2">Fresh leaf tissue</tissue>
    </source>
</reference>
<gene>
    <name evidence="2" type="ORF">GUJ93_ZPchr0010g8356</name>
</gene>
<proteinExistence type="predicted"/>
<evidence type="ECO:0000256" key="1">
    <source>
        <dbReference type="SAM" id="MobiDB-lite"/>
    </source>
</evidence>
<feature type="compositionally biased region" description="Basic and acidic residues" evidence="1">
    <location>
        <begin position="8"/>
        <end position="28"/>
    </location>
</feature>
<feature type="region of interest" description="Disordered" evidence="1">
    <location>
        <begin position="1"/>
        <end position="58"/>
    </location>
</feature>
<keyword evidence="3" id="KW-1185">Reference proteome</keyword>
<evidence type="ECO:0000313" key="3">
    <source>
        <dbReference type="Proteomes" id="UP000729402"/>
    </source>
</evidence>
<sequence length="98" mass="11110">MSHQPPCQDRENHRGFKFHLRSDGDPHCPHAARRGAPRKKTARGAEPNQEHRKGHGADEFNNRVRIIAPKAMPFYLLARSLLQSSCSLSDLACSRARR</sequence>
<protein>
    <submittedName>
        <fullName evidence="2">Uncharacterized protein</fullName>
    </submittedName>
</protein>
<feature type="compositionally biased region" description="Basic and acidic residues" evidence="1">
    <location>
        <begin position="48"/>
        <end position="58"/>
    </location>
</feature>
<dbReference type="Proteomes" id="UP000729402">
    <property type="component" value="Unassembled WGS sequence"/>
</dbReference>
<dbReference type="AlphaFoldDB" id="A0A8J5WAY0"/>
<comment type="caution">
    <text evidence="2">The sequence shown here is derived from an EMBL/GenBank/DDBJ whole genome shotgun (WGS) entry which is preliminary data.</text>
</comment>
<reference evidence="2" key="2">
    <citation type="submission" date="2021-02" db="EMBL/GenBank/DDBJ databases">
        <authorList>
            <person name="Kimball J.A."/>
            <person name="Haas M.W."/>
            <person name="Macchietto M."/>
            <person name="Kono T."/>
            <person name="Duquette J."/>
            <person name="Shao M."/>
        </authorList>
    </citation>
    <scope>NUCLEOTIDE SEQUENCE</scope>
    <source>
        <tissue evidence="2">Fresh leaf tissue</tissue>
    </source>
</reference>
<organism evidence="2 3">
    <name type="scientific">Zizania palustris</name>
    <name type="common">Northern wild rice</name>
    <dbReference type="NCBI Taxonomy" id="103762"/>
    <lineage>
        <taxon>Eukaryota</taxon>
        <taxon>Viridiplantae</taxon>
        <taxon>Streptophyta</taxon>
        <taxon>Embryophyta</taxon>
        <taxon>Tracheophyta</taxon>
        <taxon>Spermatophyta</taxon>
        <taxon>Magnoliopsida</taxon>
        <taxon>Liliopsida</taxon>
        <taxon>Poales</taxon>
        <taxon>Poaceae</taxon>
        <taxon>BOP clade</taxon>
        <taxon>Oryzoideae</taxon>
        <taxon>Oryzeae</taxon>
        <taxon>Zizaniinae</taxon>
        <taxon>Zizania</taxon>
    </lineage>
</organism>
<dbReference type="EMBL" id="JAAALK010000082">
    <property type="protein sequence ID" value="KAG8087293.1"/>
    <property type="molecule type" value="Genomic_DNA"/>
</dbReference>
<evidence type="ECO:0000313" key="2">
    <source>
        <dbReference type="EMBL" id="KAG8087293.1"/>
    </source>
</evidence>
<feature type="compositionally biased region" description="Basic residues" evidence="1">
    <location>
        <begin position="30"/>
        <end position="42"/>
    </location>
</feature>